<evidence type="ECO:0008006" key="4">
    <source>
        <dbReference type="Google" id="ProtNLM"/>
    </source>
</evidence>
<keyword evidence="3" id="KW-1185">Reference proteome</keyword>
<reference evidence="2" key="1">
    <citation type="submission" date="2022-01" db="EMBL/GenBank/DDBJ databases">
        <authorList>
            <person name="King R."/>
        </authorList>
    </citation>
    <scope>NUCLEOTIDE SEQUENCE</scope>
</reference>
<dbReference type="EMBL" id="OV725080">
    <property type="protein sequence ID" value="CAH1398742.1"/>
    <property type="molecule type" value="Genomic_DNA"/>
</dbReference>
<dbReference type="PANTHER" id="PTHR12334">
    <property type="entry name" value="BAG FAMILY MOLECULAR CHAPERONE REGULATOR 2"/>
    <property type="match status" value="1"/>
</dbReference>
<evidence type="ECO:0000313" key="2">
    <source>
        <dbReference type="EMBL" id="CAH1398742.1"/>
    </source>
</evidence>
<protein>
    <recommendedName>
        <fullName evidence="4">BAG family molecular chaperone regulator 2</fullName>
    </recommendedName>
</protein>
<dbReference type="OrthoDB" id="6284251at2759"/>
<name>A0A9P0MQ97_NEZVI</name>
<sequence length="189" mass="21652">MDVDIDSSIPKIEENENADKHPKDHLLGILDQVEAHVERLRKDTLLLEEKKDSLFTTLDAIRNSELLSGLLETDRDDIQRYIDRVTMRCMTIEILVRTNRDQAQEESLFQVNRLIDQLVVSFKQDPSSTRVRCQAYLAACSPHPEVPTDKAFEIALLGCALDDQKKIKKRLHGLLNYLEQDGKIVPLSD</sequence>
<evidence type="ECO:0000313" key="3">
    <source>
        <dbReference type="Proteomes" id="UP001152798"/>
    </source>
</evidence>
<dbReference type="Proteomes" id="UP001152798">
    <property type="component" value="Chromosome 4"/>
</dbReference>
<dbReference type="AlphaFoldDB" id="A0A9P0MQ97"/>
<dbReference type="PANTHER" id="PTHR12334:SF6">
    <property type="entry name" value="BAG FAMILY MOLECULAR CHAPERONE REGULATOR 2"/>
    <property type="match status" value="1"/>
</dbReference>
<dbReference type="GO" id="GO:0050821">
    <property type="term" value="P:protein stabilization"/>
    <property type="evidence" value="ECO:0007669"/>
    <property type="project" value="TreeGrafter"/>
</dbReference>
<dbReference type="InterPro" id="IPR037689">
    <property type="entry name" value="BAG2"/>
</dbReference>
<dbReference type="Gene3D" id="1.20.58.890">
    <property type="match status" value="1"/>
</dbReference>
<feature type="compositionally biased region" description="Basic and acidic residues" evidence="1">
    <location>
        <begin position="11"/>
        <end position="20"/>
    </location>
</feature>
<feature type="region of interest" description="Disordered" evidence="1">
    <location>
        <begin position="1"/>
        <end position="20"/>
    </location>
</feature>
<accession>A0A9P0MQ97</accession>
<evidence type="ECO:0000256" key="1">
    <source>
        <dbReference type="SAM" id="MobiDB-lite"/>
    </source>
</evidence>
<organism evidence="2 3">
    <name type="scientific">Nezara viridula</name>
    <name type="common">Southern green stink bug</name>
    <name type="synonym">Cimex viridulus</name>
    <dbReference type="NCBI Taxonomy" id="85310"/>
    <lineage>
        <taxon>Eukaryota</taxon>
        <taxon>Metazoa</taxon>
        <taxon>Ecdysozoa</taxon>
        <taxon>Arthropoda</taxon>
        <taxon>Hexapoda</taxon>
        <taxon>Insecta</taxon>
        <taxon>Pterygota</taxon>
        <taxon>Neoptera</taxon>
        <taxon>Paraneoptera</taxon>
        <taxon>Hemiptera</taxon>
        <taxon>Heteroptera</taxon>
        <taxon>Panheteroptera</taxon>
        <taxon>Pentatomomorpha</taxon>
        <taxon>Pentatomoidea</taxon>
        <taxon>Pentatomidae</taxon>
        <taxon>Pentatominae</taxon>
        <taxon>Nezara</taxon>
    </lineage>
</organism>
<dbReference type="GO" id="GO:0051087">
    <property type="term" value="F:protein-folding chaperone binding"/>
    <property type="evidence" value="ECO:0007669"/>
    <property type="project" value="InterPro"/>
</dbReference>
<dbReference type="GO" id="GO:0000774">
    <property type="term" value="F:adenyl-nucleotide exchange factor activity"/>
    <property type="evidence" value="ECO:0007669"/>
    <property type="project" value="InterPro"/>
</dbReference>
<proteinExistence type="predicted"/>
<gene>
    <name evidence="2" type="ORF">NEZAVI_LOCUS8337</name>
</gene>